<keyword evidence="4 9" id="KW-0285">Flavoprotein</keyword>
<dbReference type="Proteomes" id="UP000252669">
    <property type="component" value="Unassembled WGS sequence"/>
</dbReference>
<keyword evidence="11" id="KW-1185">Reference proteome</keyword>
<organism evidence="10 11">
    <name type="scientific">Aliarcobacter vitoriensis</name>
    <dbReference type="NCBI Taxonomy" id="2011099"/>
    <lineage>
        <taxon>Bacteria</taxon>
        <taxon>Pseudomonadati</taxon>
        <taxon>Campylobacterota</taxon>
        <taxon>Epsilonproteobacteria</taxon>
        <taxon>Campylobacterales</taxon>
        <taxon>Arcobacteraceae</taxon>
        <taxon>Aliarcobacter</taxon>
    </lineage>
</organism>
<dbReference type="CDD" id="cd00537">
    <property type="entry name" value="MTHFR"/>
    <property type="match status" value="1"/>
</dbReference>
<proteinExistence type="inferred from homology"/>
<comment type="pathway">
    <text evidence="2 9">One-carbon metabolism; tetrahydrofolate interconversion.</text>
</comment>
<dbReference type="OrthoDB" id="9803687at2"/>
<evidence type="ECO:0000256" key="8">
    <source>
        <dbReference type="ARBA" id="ARBA00048628"/>
    </source>
</evidence>
<evidence type="ECO:0000256" key="6">
    <source>
        <dbReference type="ARBA" id="ARBA00023002"/>
    </source>
</evidence>
<dbReference type="InterPro" id="IPR029041">
    <property type="entry name" value="FAD-linked_oxidoreductase-like"/>
</dbReference>
<accession>A0A366MWH4</accession>
<evidence type="ECO:0000256" key="2">
    <source>
        <dbReference type="ARBA" id="ARBA00004777"/>
    </source>
</evidence>
<dbReference type="GO" id="GO:0035999">
    <property type="term" value="P:tetrahydrofolate interconversion"/>
    <property type="evidence" value="ECO:0007669"/>
    <property type="project" value="UniProtKB-UniPathway"/>
</dbReference>
<comment type="cofactor">
    <cofactor evidence="1 9">
        <name>FAD</name>
        <dbReference type="ChEBI" id="CHEBI:57692"/>
    </cofactor>
</comment>
<sequence>MFETLIKKLQEDKYLTLETTPQHEPSMHNIIEKIKKFKINEKVDGFTCTDSPLAKLKYNSLFAAVKLQQEFNKPAIATMTMRDRNKIALQSDLLGANDFDIRAILALTGDPAKMSDQPNSKGVFEANSLMLLKMIKSFNYGMDFAGRPFKIEPKQIFPFGVVNSYAKSFGSLEKKMFLKIQNGAVGVITQPVFDIENAKKLLESFDIAKEGVEGEKKKAQLIFGLFPITKLRTALFLSAQVPGIHVPQFWIDELEKAHNIGEDEEYKIGMKLSRDLFNDINKIHPKIHLMTSNNNFNLANELLS</sequence>
<protein>
    <recommendedName>
        <fullName evidence="9">Methylenetetrahydrofolate reductase</fullName>
    </recommendedName>
</protein>
<name>A0A366MWH4_9BACT</name>
<evidence type="ECO:0000256" key="7">
    <source>
        <dbReference type="ARBA" id="ARBA00034478"/>
    </source>
</evidence>
<comment type="caution">
    <text evidence="10">The sequence shown here is derived from an EMBL/GenBank/DDBJ whole genome shotgun (WGS) entry which is preliminary data.</text>
</comment>
<dbReference type="Gene3D" id="3.20.20.220">
    <property type="match status" value="1"/>
</dbReference>
<dbReference type="PANTHER" id="PTHR45754:SF3">
    <property type="entry name" value="METHYLENETETRAHYDROFOLATE REDUCTASE (NADPH)"/>
    <property type="match status" value="1"/>
</dbReference>
<reference evidence="10 11" key="1">
    <citation type="submission" date="2017-10" db="EMBL/GenBank/DDBJ databases">
        <title>Genomics of the genus Arcobacter.</title>
        <authorList>
            <person name="Perez-Cataluna A."/>
            <person name="Figueras M.J."/>
        </authorList>
    </citation>
    <scope>NUCLEOTIDE SEQUENCE [LARGE SCALE GENOMIC DNA]</scope>
    <source>
        <strain evidence="10 11">CECT 9230</strain>
    </source>
</reference>
<dbReference type="PANTHER" id="PTHR45754">
    <property type="entry name" value="METHYLENETETRAHYDROFOLATE REDUCTASE"/>
    <property type="match status" value="1"/>
</dbReference>
<evidence type="ECO:0000256" key="1">
    <source>
        <dbReference type="ARBA" id="ARBA00001974"/>
    </source>
</evidence>
<keyword evidence="5 9" id="KW-0274">FAD</keyword>
<comment type="catalytic activity">
    <reaction evidence="8">
        <text>(6S)-5-methyl-5,6,7,8-tetrahydrofolate + NAD(+) = (6R)-5,10-methylene-5,6,7,8-tetrahydrofolate + NADH + H(+)</text>
        <dbReference type="Rhea" id="RHEA:19821"/>
        <dbReference type="ChEBI" id="CHEBI:15378"/>
        <dbReference type="ChEBI" id="CHEBI:15636"/>
        <dbReference type="ChEBI" id="CHEBI:18608"/>
        <dbReference type="ChEBI" id="CHEBI:57540"/>
        <dbReference type="ChEBI" id="CHEBI:57945"/>
        <dbReference type="EC" id="1.5.1.54"/>
    </reaction>
    <physiologicalReaction direction="right-to-left" evidence="8">
        <dbReference type="Rhea" id="RHEA:19823"/>
    </physiologicalReaction>
</comment>
<evidence type="ECO:0000256" key="9">
    <source>
        <dbReference type="RuleBase" id="RU003862"/>
    </source>
</evidence>
<dbReference type="RefSeq" id="WP_113892411.1">
    <property type="nucleotide sequence ID" value="NZ_CP182882.1"/>
</dbReference>
<dbReference type="GO" id="GO:0071949">
    <property type="term" value="F:FAD binding"/>
    <property type="evidence" value="ECO:0007669"/>
    <property type="project" value="TreeGrafter"/>
</dbReference>
<dbReference type="EMBL" id="PDKB01000001">
    <property type="protein sequence ID" value="RBQ30203.1"/>
    <property type="molecule type" value="Genomic_DNA"/>
</dbReference>
<dbReference type="GO" id="GO:0106312">
    <property type="term" value="F:methylenetetrahydrofolate reductase (NADH) activity"/>
    <property type="evidence" value="ECO:0007669"/>
    <property type="project" value="UniProtKB-EC"/>
</dbReference>
<comment type="similarity">
    <text evidence="3 9">Belongs to the methylenetetrahydrofolate reductase family.</text>
</comment>
<evidence type="ECO:0000256" key="5">
    <source>
        <dbReference type="ARBA" id="ARBA00022827"/>
    </source>
</evidence>
<dbReference type="Pfam" id="PF02219">
    <property type="entry name" value="MTHFR"/>
    <property type="match status" value="1"/>
</dbReference>
<dbReference type="AlphaFoldDB" id="A0A366MWH4"/>
<evidence type="ECO:0000256" key="3">
    <source>
        <dbReference type="ARBA" id="ARBA00006743"/>
    </source>
</evidence>
<evidence type="ECO:0000313" key="10">
    <source>
        <dbReference type="EMBL" id="RBQ30203.1"/>
    </source>
</evidence>
<dbReference type="SUPFAM" id="SSF51730">
    <property type="entry name" value="FAD-linked oxidoreductase"/>
    <property type="match status" value="1"/>
</dbReference>
<comment type="pathway">
    <text evidence="7">Amino-acid biosynthesis; L-methionine biosynthesis via de novo pathway.</text>
</comment>
<dbReference type="UniPathway" id="UPA00193"/>
<evidence type="ECO:0000313" key="11">
    <source>
        <dbReference type="Proteomes" id="UP000252669"/>
    </source>
</evidence>
<dbReference type="GO" id="GO:0005829">
    <property type="term" value="C:cytosol"/>
    <property type="evidence" value="ECO:0007669"/>
    <property type="project" value="TreeGrafter"/>
</dbReference>
<gene>
    <name evidence="10" type="ORF">CRU91_00745</name>
</gene>
<dbReference type="InterPro" id="IPR003171">
    <property type="entry name" value="Mehydrof_redctse-like"/>
</dbReference>
<dbReference type="GO" id="GO:0009086">
    <property type="term" value="P:methionine biosynthetic process"/>
    <property type="evidence" value="ECO:0007669"/>
    <property type="project" value="TreeGrafter"/>
</dbReference>
<evidence type="ECO:0000256" key="4">
    <source>
        <dbReference type="ARBA" id="ARBA00022630"/>
    </source>
</evidence>
<keyword evidence="6 9" id="KW-0560">Oxidoreductase</keyword>